<accession>A0A1I1GM74</accession>
<proteinExistence type="predicted"/>
<organism evidence="1 2">
    <name type="scientific">Marinospirillum celere</name>
    <dbReference type="NCBI Taxonomy" id="1122252"/>
    <lineage>
        <taxon>Bacteria</taxon>
        <taxon>Pseudomonadati</taxon>
        <taxon>Pseudomonadota</taxon>
        <taxon>Gammaproteobacteria</taxon>
        <taxon>Oceanospirillales</taxon>
        <taxon>Oceanospirillaceae</taxon>
        <taxon>Marinospirillum</taxon>
    </lineage>
</organism>
<reference evidence="1 2" key="1">
    <citation type="submission" date="2016-10" db="EMBL/GenBank/DDBJ databases">
        <authorList>
            <person name="de Groot N.N."/>
        </authorList>
    </citation>
    <scope>NUCLEOTIDE SEQUENCE [LARGE SCALE GENOMIC DNA]</scope>
    <source>
        <strain evidence="1 2">DSM 18438</strain>
    </source>
</reference>
<evidence type="ECO:0000313" key="1">
    <source>
        <dbReference type="EMBL" id="SFC12362.1"/>
    </source>
</evidence>
<dbReference type="Proteomes" id="UP000199058">
    <property type="component" value="Unassembled WGS sequence"/>
</dbReference>
<dbReference type="AlphaFoldDB" id="A0A1I1GM74"/>
<protein>
    <submittedName>
        <fullName evidence="1">Uncharacterized protein</fullName>
    </submittedName>
</protein>
<dbReference type="RefSeq" id="WP_091961465.1">
    <property type="nucleotide sequence ID" value="NZ_FOLH01000003.1"/>
</dbReference>
<evidence type="ECO:0000313" key="2">
    <source>
        <dbReference type="Proteomes" id="UP000199058"/>
    </source>
</evidence>
<sequence>MAMTRLAKIRRARQLIALTLLVELKTNQRNLLSLMLDKATFWAEDRQALRLPPLPRQVQMQLARTQGRRLFRLREAVFSLTPERSTETKRLIYRDDIYQPGLPRKPRQH</sequence>
<keyword evidence="2" id="KW-1185">Reference proteome</keyword>
<dbReference type="STRING" id="1122252.SAMN05660443_1504"/>
<dbReference type="OrthoDB" id="6119303at2"/>
<dbReference type="EMBL" id="FOLH01000003">
    <property type="protein sequence ID" value="SFC12362.1"/>
    <property type="molecule type" value="Genomic_DNA"/>
</dbReference>
<name>A0A1I1GM74_9GAMM</name>
<gene>
    <name evidence="1" type="ORF">SAMN05660443_1504</name>
</gene>